<organism evidence="2 3">
    <name type="scientific">Mucilaginibacter pineti</name>
    <dbReference type="NCBI Taxonomy" id="1391627"/>
    <lineage>
        <taxon>Bacteria</taxon>
        <taxon>Pseudomonadati</taxon>
        <taxon>Bacteroidota</taxon>
        <taxon>Sphingobacteriia</taxon>
        <taxon>Sphingobacteriales</taxon>
        <taxon>Sphingobacteriaceae</taxon>
        <taxon>Mucilaginibacter</taxon>
    </lineage>
</organism>
<evidence type="ECO:0000313" key="3">
    <source>
        <dbReference type="Proteomes" id="UP000199072"/>
    </source>
</evidence>
<evidence type="ECO:0000256" key="1">
    <source>
        <dbReference type="SAM" id="Phobius"/>
    </source>
</evidence>
<keyword evidence="1" id="KW-0472">Membrane</keyword>
<keyword evidence="1" id="KW-1133">Transmembrane helix</keyword>
<keyword evidence="1" id="KW-0812">Transmembrane</keyword>
<proteinExistence type="predicted"/>
<keyword evidence="3" id="KW-1185">Reference proteome</keyword>
<feature type="transmembrane region" description="Helical" evidence="1">
    <location>
        <begin position="14"/>
        <end position="32"/>
    </location>
</feature>
<protein>
    <submittedName>
        <fullName evidence="2">Uncharacterized protein</fullName>
    </submittedName>
</protein>
<dbReference type="RefSeq" id="WP_091149269.1">
    <property type="nucleotide sequence ID" value="NZ_FNAI01000004.1"/>
</dbReference>
<dbReference type="AlphaFoldDB" id="A0A1G7ANM2"/>
<reference evidence="2 3" key="1">
    <citation type="submission" date="2016-10" db="EMBL/GenBank/DDBJ databases">
        <authorList>
            <person name="de Groot N.N."/>
        </authorList>
    </citation>
    <scope>NUCLEOTIDE SEQUENCE [LARGE SCALE GENOMIC DNA]</scope>
    <source>
        <strain evidence="2 3">47C3B</strain>
    </source>
</reference>
<dbReference type="EMBL" id="FNAI01000004">
    <property type="protein sequence ID" value="SDE16468.1"/>
    <property type="molecule type" value="Genomic_DNA"/>
</dbReference>
<accession>A0A1G7ANM2</accession>
<name>A0A1G7ANM2_9SPHI</name>
<gene>
    <name evidence="2" type="ORF">SAMN05216464_104191</name>
</gene>
<feature type="transmembrane region" description="Helical" evidence="1">
    <location>
        <begin position="44"/>
        <end position="62"/>
    </location>
</feature>
<dbReference type="Proteomes" id="UP000199072">
    <property type="component" value="Unassembled WGS sequence"/>
</dbReference>
<evidence type="ECO:0000313" key="2">
    <source>
        <dbReference type="EMBL" id="SDE16468.1"/>
    </source>
</evidence>
<sequence>MPGSIETDYVFFEALFWLLTIAIPIIICSYTFRWLYTSGYKTTAVIVPLVELLVMVTWYNSILL</sequence>
<dbReference type="STRING" id="1391627.SAMN05216464_104191"/>